<evidence type="ECO:0000256" key="2">
    <source>
        <dbReference type="ARBA" id="ARBA00018401"/>
    </source>
</evidence>
<protein>
    <recommendedName>
        <fullName evidence="2">Musculoskeletal embryonic nuclear protein 1</fullName>
    </recommendedName>
</protein>
<dbReference type="GO" id="GO:0035988">
    <property type="term" value="P:chondrocyte proliferation"/>
    <property type="evidence" value="ECO:0007669"/>
    <property type="project" value="InterPro"/>
</dbReference>
<reference evidence="6" key="1">
    <citation type="submission" date="2025-08" db="UniProtKB">
        <authorList>
            <consortium name="Ensembl"/>
        </authorList>
    </citation>
    <scope>IDENTIFICATION</scope>
</reference>
<feature type="compositionally biased region" description="Polar residues" evidence="5">
    <location>
        <begin position="68"/>
        <end position="79"/>
    </location>
</feature>
<feature type="region of interest" description="Disordered" evidence="5">
    <location>
        <begin position="1"/>
        <end position="34"/>
    </location>
</feature>
<dbReference type="GO" id="GO:0042246">
    <property type="term" value="P:tissue regeneration"/>
    <property type="evidence" value="ECO:0007669"/>
    <property type="project" value="InterPro"/>
</dbReference>
<dbReference type="GO" id="GO:0002062">
    <property type="term" value="P:chondrocyte differentiation"/>
    <property type="evidence" value="ECO:0007669"/>
    <property type="project" value="InterPro"/>
</dbReference>
<accession>A0A3B5N0I8</accession>
<keyword evidence="7" id="KW-1185">Reference proteome</keyword>
<dbReference type="STRING" id="32473.ENSXCOP00000026660"/>
<feature type="compositionally biased region" description="Basic and acidic residues" evidence="5">
    <location>
        <begin position="14"/>
        <end position="28"/>
    </location>
</feature>
<dbReference type="AlphaFoldDB" id="A0A3B5N0I8"/>
<comment type="similarity">
    <text evidence="4">Belongs to the MUSTN1 family.</text>
</comment>
<keyword evidence="3" id="KW-0539">Nucleus</keyword>
<evidence type="ECO:0000313" key="6">
    <source>
        <dbReference type="Ensembl" id="ENSXCOP00000026660.1"/>
    </source>
</evidence>
<feature type="region of interest" description="Disordered" evidence="5">
    <location>
        <begin position="56"/>
        <end position="79"/>
    </location>
</feature>
<dbReference type="InterPro" id="IPR031394">
    <property type="entry name" value="MUSTN1"/>
</dbReference>
<dbReference type="Pfam" id="PF15682">
    <property type="entry name" value="Mustang"/>
    <property type="match status" value="1"/>
</dbReference>
<dbReference type="Proteomes" id="UP000261380">
    <property type="component" value="Unplaced"/>
</dbReference>
<sequence>MSLEEDGSQITFSLERKRKEEDLTEAKTKLGGGGAVKSKTFEVMEECEKMGKAAPSVFSGARSGGETAFNTRSTRQARK</sequence>
<proteinExistence type="inferred from homology"/>
<evidence type="ECO:0000313" key="7">
    <source>
        <dbReference type="Proteomes" id="UP000261380"/>
    </source>
</evidence>
<reference evidence="6" key="2">
    <citation type="submission" date="2025-09" db="UniProtKB">
        <authorList>
            <consortium name="Ensembl"/>
        </authorList>
    </citation>
    <scope>IDENTIFICATION</scope>
</reference>
<evidence type="ECO:0000256" key="4">
    <source>
        <dbReference type="ARBA" id="ARBA00044950"/>
    </source>
</evidence>
<evidence type="ECO:0000256" key="3">
    <source>
        <dbReference type="ARBA" id="ARBA00023242"/>
    </source>
</evidence>
<dbReference type="GeneTree" id="ENSGT00940000175564"/>
<name>A0A3B5N0I8_9TELE</name>
<evidence type="ECO:0000256" key="1">
    <source>
        <dbReference type="ARBA" id="ARBA00004123"/>
    </source>
</evidence>
<organism evidence="6 7">
    <name type="scientific">Xiphophorus couchianus</name>
    <name type="common">Monterrey platyfish</name>
    <dbReference type="NCBI Taxonomy" id="32473"/>
    <lineage>
        <taxon>Eukaryota</taxon>
        <taxon>Metazoa</taxon>
        <taxon>Chordata</taxon>
        <taxon>Craniata</taxon>
        <taxon>Vertebrata</taxon>
        <taxon>Euteleostomi</taxon>
        <taxon>Actinopterygii</taxon>
        <taxon>Neopterygii</taxon>
        <taxon>Teleostei</taxon>
        <taxon>Neoteleostei</taxon>
        <taxon>Acanthomorphata</taxon>
        <taxon>Ovalentaria</taxon>
        <taxon>Atherinomorphae</taxon>
        <taxon>Cyprinodontiformes</taxon>
        <taxon>Poeciliidae</taxon>
        <taxon>Poeciliinae</taxon>
        <taxon>Xiphophorus</taxon>
    </lineage>
</organism>
<evidence type="ECO:0000256" key="5">
    <source>
        <dbReference type="SAM" id="MobiDB-lite"/>
    </source>
</evidence>
<dbReference type="Ensembl" id="ENSXCOT00000026986.1">
    <property type="protein sequence ID" value="ENSXCOP00000026660.1"/>
    <property type="gene ID" value="ENSXCOG00000019914.1"/>
</dbReference>
<dbReference type="GO" id="GO:0005634">
    <property type="term" value="C:nucleus"/>
    <property type="evidence" value="ECO:0007669"/>
    <property type="project" value="UniProtKB-SubCell"/>
</dbReference>
<comment type="subcellular location">
    <subcellularLocation>
        <location evidence="1">Nucleus</location>
    </subcellularLocation>
</comment>